<keyword evidence="3" id="KW-1185">Reference proteome</keyword>
<dbReference type="Proteomes" id="UP000466794">
    <property type="component" value="Unassembled WGS sequence"/>
</dbReference>
<dbReference type="EMBL" id="WRPP01000014">
    <property type="protein sequence ID" value="MVU83637.1"/>
    <property type="molecule type" value="Genomic_DNA"/>
</dbReference>
<evidence type="ECO:0000256" key="1">
    <source>
        <dbReference type="SAM" id="Phobius"/>
    </source>
</evidence>
<accession>A0A7K1VAN9</accession>
<feature type="transmembrane region" description="Helical" evidence="1">
    <location>
        <begin position="133"/>
        <end position="157"/>
    </location>
</feature>
<protein>
    <submittedName>
        <fullName evidence="2">Uncharacterized protein</fullName>
    </submittedName>
</protein>
<comment type="caution">
    <text evidence="2">The sequence shown here is derived from an EMBL/GenBank/DDBJ whole genome shotgun (WGS) entry which is preliminary data.</text>
</comment>
<keyword evidence="1" id="KW-0472">Membrane</keyword>
<sequence length="170" mass="18030">MNPMVPPGISRPTPEDVRTAAQLWYAALGVGVVQAISALIAQFGQRHELAQKMFDQVKEQQPTVTLAQVQVWTVIVFILVAVFWLVLTGAAVAVVYQLGRGKNWARAILTGFGVFLVLGAAGTLFGFGTEKGIAALVAGGAGIVQAVLAGGAVFLCYRSESEAFFRPKPQ</sequence>
<feature type="transmembrane region" description="Helical" evidence="1">
    <location>
        <begin position="108"/>
        <end position="127"/>
    </location>
</feature>
<reference evidence="2 3" key="1">
    <citation type="submission" date="2019-12" db="EMBL/GenBank/DDBJ databases">
        <title>Nocardia sp. nov. ET3-3 isolated from soil.</title>
        <authorList>
            <person name="Kanchanasin P."/>
            <person name="Tanasupawat S."/>
            <person name="Yuki M."/>
            <person name="Kudo T."/>
        </authorList>
    </citation>
    <scope>NUCLEOTIDE SEQUENCE [LARGE SCALE GENOMIC DNA]</scope>
    <source>
        <strain evidence="2 3">ET3-3</strain>
    </source>
</reference>
<proteinExistence type="predicted"/>
<keyword evidence="1" id="KW-0812">Transmembrane</keyword>
<feature type="transmembrane region" description="Helical" evidence="1">
    <location>
        <begin position="21"/>
        <end position="43"/>
    </location>
</feature>
<organism evidence="2 3">
    <name type="scientific">Nocardia terrae</name>
    <dbReference type="NCBI Taxonomy" id="2675851"/>
    <lineage>
        <taxon>Bacteria</taxon>
        <taxon>Bacillati</taxon>
        <taxon>Actinomycetota</taxon>
        <taxon>Actinomycetes</taxon>
        <taxon>Mycobacteriales</taxon>
        <taxon>Nocardiaceae</taxon>
        <taxon>Nocardia</taxon>
    </lineage>
</organism>
<name>A0A7K1VAN9_9NOCA</name>
<gene>
    <name evidence="2" type="ORF">GPX89_41165</name>
</gene>
<dbReference type="RefSeq" id="WP_157393208.1">
    <property type="nucleotide sequence ID" value="NZ_WRPP01000014.1"/>
</dbReference>
<dbReference type="AlphaFoldDB" id="A0A7K1VAN9"/>
<evidence type="ECO:0000313" key="2">
    <source>
        <dbReference type="EMBL" id="MVU83637.1"/>
    </source>
</evidence>
<evidence type="ECO:0000313" key="3">
    <source>
        <dbReference type="Proteomes" id="UP000466794"/>
    </source>
</evidence>
<keyword evidence="1" id="KW-1133">Transmembrane helix</keyword>
<feature type="transmembrane region" description="Helical" evidence="1">
    <location>
        <begin position="71"/>
        <end position="96"/>
    </location>
</feature>